<proteinExistence type="predicted"/>
<dbReference type="EMBL" id="JAENJH010000002">
    <property type="protein sequence ID" value="MBK1784048.1"/>
    <property type="molecule type" value="Genomic_DNA"/>
</dbReference>
<feature type="compositionally biased region" description="Basic and acidic residues" evidence="1">
    <location>
        <begin position="141"/>
        <end position="151"/>
    </location>
</feature>
<accession>A0A934V4X3</accession>
<evidence type="ECO:0000256" key="1">
    <source>
        <dbReference type="SAM" id="MobiDB-lite"/>
    </source>
</evidence>
<dbReference type="RefSeq" id="WP_200316001.1">
    <property type="nucleotide sequence ID" value="NZ_JAENJH010000002.1"/>
</dbReference>
<dbReference type="SUPFAM" id="SSF82607">
    <property type="entry name" value="YbaB-like"/>
    <property type="match status" value="1"/>
</dbReference>
<organism evidence="2 3">
    <name type="scientific">Prauserella cavernicola</name>
    <dbReference type="NCBI Taxonomy" id="2800127"/>
    <lineage>
        <taxon>Bacteria</taxon>
        <taxon>Bacillati</taxon>
        <taxon>Actinomycetota</taxon>
        <taxon>Actinomycetes</taxon>
        <taxon>Pseudonocardiales</taxon>
        <taxon>Pseudonocardiaceae</taxon>
        <taxon>Prauserella</taxon>
    </lineage>
</organism>
<evidence type="ECO:0000313" key="3">
    <source>
        <dbReference type="Proteomes" id="UP000635245"/>
    </source>
</evidence>
<reference evidence="2" key="1">
    <citation type="submission" date="2020-12" db="EMBL/GenBank/DDBJ databases">
        <title>Prauserella sp. ASG 168, a novel actinomycete isolated from cave rock.</title>
        <authorList>
            <person name="Suriyachadkun C."/>
        </authorList>
    </citation>
    <scope>NUCLEOTIDE SEQUENCE</scope>
    <source>
        <strain evidence="2">ASG 168</strain>
    </source>
</reference>
<name>A0A934V4X3_9PSEU</name>
<dbReference type="Pfam" id="PF02575">
    <property type="entry name" value="YbaB_DNA_bd"/>
    <property type="match status" value="1"/>
</dbReference>
<dbReference type="Gene3D" id="3.30.1310.10">
    <property type="entry name" value="Nucleoid-associated protein YbaB-like domain"/>
    <property type="match status" value="1"/>
</dbReference>
<feature type="region of interest" description="Disordered" evidence="1">
    <location>
        <begin position="122"/>
        <end position="192"/>
    </location>
</feature>
<comment type="caution">
    <text evidence="2">The sequence shown here is derived from an EMBL/GenBank/DDBJ whole genome shotgun (WGS) entry which is preliminary data.</text>
</comment>
<dbReference type="InterPro" id="IPR036894">
    <property type="entry name" value="YbaB-like_sf"/>
</dbReference>
<dbReference type="InterPro" id="IPR004401">
    <property type="entry name" value="YbaB/EbfC"/>
</dbReference>
<protein>
    <submittedName>
        <fullName evidence="2">YbaB/EbfC family nucleoid-associated protein</fullName>
    </submittedName>
</protein>
<dbReference type="GO" id="GO:0003677">
    <property type="term" value="F:DNA binding"/>
    <property type="evidence" value="ECO:0007669"/>
    <property type="project" value="InterPro"/>
</dbReference>
<dbReference type="AlphaFoldDB" id="A0A934V4X3"/>
<keyword evidence="3" id="KW-1185">Reference proteome</keyword>
<dbReference type="Proteomes" id="UP000635245">
    <property type="component" value="Unassembled WGS sequence"/>
</dbReference>
<sequence>MSAEFEQLVAEFEKFQSKIKKVDDQLADLGQMQNAVAELEGMAVSADRSVTVVAGPGGALKDIQLTDKAMEQQPKALAAALLSTVQQAVADAARKQAAIVEEHMGSGLGLSDRVVESQAQLFGKDPEQFRAEVAEGQPRTRSAEEEHHDDYSEQSVFDDADDRGKQAPPPPASGSSAGDAFLQNLFDNDDRR</sequence>
<feature type="compositionally biased region" description="Basic and acidic residues" evidence="1">
    <location>
        <begin position="124"/>
        <end position="133"/>
    </location>
</feature>
<evidence type="ECO:0000313" key="2">
    <source>
        <dbReference type="EMBL" id="MBK1784048.1"/>
    </source>
</evidence>
<gene>
    <name evidence="2" type="ORF">JHE00_06860</name>
</gene>